<sequence length="369" mass="41729">MEKISMKMVSSNWLEQRIQIAGRMVFLPYYTSSPWGKQEEYFVFFSALPDFSRAWLHTWSPRRECMTAEFELVNWRGIRRELLSELLLWSVLIPERRLMVVPFPGKLFTVSVDTGEAVEVRGGFEPERIMVSGNLSRNGKYLVYGSCRFGAAVQERVGVTVFDAATFAEVGACEFHGFHAAHFQFIGDSEWLLFAHEGKTEGISDRLNRLNWRTGERQVLHRHETAPDGTLLECIGHEMTGGDTVCAVRYPVSRLPGALLTMRTDGSGYAALDCDDYWHCSCNASGTVFAMDTMWWGAAKRRTPGEMDIIRIDSRAGTKEIVKTIHSDSAVQYRHPHPQLNAAGDRLLFIENSDLEPNLASVTLRSMVC</sequence>
<proteinExistence type="predicted"/>
<evidence type="ECO:0000313" key="1">
    <source>
        <dbReference type="EMBL" id="NMD87470.1"/>
    </source>
</evidence>
<organism evidence="1 2">
    <name type="scientific">Victivallis vadensis</name>
    <dbReference type="NCBI Taxonomy" id="172901"/>
    <lineage>
        <taxon>Bacteria</taxon>
        <taxon>Pseudomonadati</taxon>
        <taxon>Lentisphaerota</taxon>
        <taxon>Lentisphaeria</taxon>
        <taxon>Victivallales</taxon>
        <taxon>Victivallaceae</taxon>
        <taxon>Victivallis</taxon>
    </lineage>
</organism>
<dbReference type="Gene3D" id="2.130.10.10">
    <property type="entry name" value="YVTN repeat-like/Quinoprotein amine dehydrogenase"/>
    <property type="match status" value="1"/>
</dbReference>
<dbReference type="RefSeq" id="WP_116882562.1">
    <property type="nucleotide sequence ID" value="NZ_JABAEW010000025.1"/>
</dbReference>
<dbReference type="EMBL" id="JABAEW010000025">
    <property type="protein sequence ID" value="NMD87470.1"/>
    <property type="molecule type" value="Genomic_DNA"/>
</dbReference>
<evidence type="ECO:0000313" key="2">
    <source>
        <dbReference type="Proteomes" id="UP000576225"/>
    </source>
</evidence>
<protein>
    <recommendedName>
        <fullName evidence="3">Oligogalacturonide lyase</fullName>
    </recommendedName>
</protein>
<evidence type="ECO:0008006" key="3">
    <source>
        <dbReference type="Google" id="ProtNLM"/>
    </source>
</evidence>
<name>A0A848B133_9BACT</name>
<dbReference type="Proteomes" id="UP000576225">
    <property type="component" value="Unassembled WGS sequence"/>
</dbReference>
<comment type="caution">
    <text evidence="1">The sequence shown here is derived from an EMBL/GenBank/DDBJ whole genome shotgun (WGS) entry which is preliminary data.</text>
</comment>
<gene>
    <name evidence="1" type="ORF">HF882_12835</name>
</gene>
<accession>A0A848B133</accession>
<dbReference type="AlphaFoldDB" id="A0A848B133"/>
<dbReference type="SUPFAM" id="SSF82171">
    <property type="entry name" value="DPP6 N-terminal domain-like"/>
    <property type="match status" value="1"/>
</dbReference>
<reference evidence="1 2" key="1">
    <citation type="submission" date="2020-04" db="EMBL/GenBank/DDBJ databases">
        <authorList>
            <person name="Hitch T.C.A."/>
            <person name="Wylensek D."/>
            <person name="Clavel T."/>
        </authorList>
    </citation>
    <scope>NUCLEOTIDE SEQUENCE [LARGE SCALE GENOMIC DNA]</scope>
    <source>
        <strain evidence="1 2">COR2-253-APC-1A</strain>
    </source>
</reference>
<dbReference type="InterPro" id="IPR015943">
    <property type="entry name" value="WD40/YVTN_repeat-like_dom_sf"/>
</dbReference>